<feature type="region of interest" description="Disordered" evidence="1">
    <location>
        <begin position="77"/>
        <end position="119"/>
    </location>
</feature>
<feature type="compositionally biased region" description="Basic and acidic residues" evidence="1">
    <location>
        <begin position="83"/>
        <end position="100"/>
    </location>
</feature>
<dbReference type="EMBL" id="JAWWNJ010000100">
    <property type="protein sequence ID" value="KAK6995904.1"/>
    <property type="molecule type" value="Genomic_DNA"/>
</dbReference>
<name>A0AAV9ZXC8_9AGAR</name>
<sequence>MRPRATQWSEALRVVDSRKGERRTEVQLRANGEETTADGIMYEIVGDEDEVLRFFEPVKEKLREEWGREQNTLSGFTYLQNHTDGRTQADKVTERSRTPPRECVPGTETEEREAEGKQKWMSINKMVAEGASENEMDVHDERLVPRGILKEKGGYDDSVLLAVND</sequence>
<comment type="caution">
    <text evidence="2">The sequence shown here is derived from an EMBL/GenBank/DDBJ whole genome shotgun (WGS) entry which is preliminary data.</text>
</comment>
<dbReference type="Proteomes" id="UP001362999">
    <property type="component" value="Unassembled WGS sequence"/>
</dbReference>
<keyword evidence="3" id="KW-1185">Reference proteome</keyword>
<gene>
    <name evidence="2" type="ORF">R3P38DRAFT_2800233</name>
</gene>
<organism evidence="2 3">
    <name type="scientific">Favolaschia claudopus</name>
    <dbReference type="NCBI Taxonomy" id="2862362"/>
    <lineage>
        <taxon>Eukaryota</taxon>
        <taxon>Fungi</taxon>
        <taxon>Dikarya</taxon>
        <taxon>Basidiomycota</taxon>
        <taxon>Agaricomycotina</taxon>
        <taxon>Agaricomycetes</taxon>
        <taxon>Agaricomycetidae</taxon>
        <taxon>Agaricales</taxon>
        <taxon>Marasmiineae</taxon>
        <taxon>Mycenaceae</taxon>
        <taxon>Favolaschia</taxon>
    </lineage>
</organism>
<evidence type="ECO:0000313" key="3">
    <source>
        <dbReference type="Proteomes" id="UP001362999"/>
    </source>
</evidence>
<reference evidence="2 3" key="1">
    <citation type="journal article" date="2024" name="J Genomics">
        <title>Draft genome sequencing and assembly of Favolaschia claudopus CIRM-BRFM 2984 isolated from oak limbs.</title>
        <authorList>
            <person name="Navarro D."/>
            <person name="Drula E."/>
            <person name="Chaduli D."/>
            <person name="Cazenave R."/>
            <person name="Ahrendt S."/>
            <person name="Wang J."/>
            <person name="Lipzen A."/>
            <person name="Daum C."/>
            <person name="Barry K."/>
            <person name="Grigoriev I.V."/>
            <person name="Favel A."/>
            <person name="Rosso M.N."/>
            <person name="Martin F."/>
        </authorList>
    </citation>
    <scope>NUCLEOTIDE SEQUENCE [LARGE SCALE GENOMIC DNA]</scope>
    <source>
        <strain evidence="2 3">CIRM-BRFM 2984</strain>
    </source>
</reference>
<evidence type="ECO:0000313" key="2">
    <source>
        <dbReference type="EMBL" id="KAK6995904.1"/>
    </source>
</evidence>
<dbReference type="AlphaFoldDB" id="A0AAV9ZXC8"/>
<evidence type="ECO:0000256" key="1">
    <source>
        <dbReference type="SAM" id="MobiDB-lite"/>
    </source>
</evidence>
<accession>A0AAV9ZXC8</accession>
<protein>
    <submittedName>
        <fullName evidence="2">Uncharacterized protein</fullName>
    </submittedName>
</protein>
<proteinExistence type="predicted"/>